<protein>
    <submittedName>
        <fullName evidence="1">Uncharacterized protein</fullName>
    </submittedName>
</protein>
<organism evidence="1">
    <name type="scientific">Zea mays</name>
    <name type="common">Maize</name>
    <dbReference type="NCBI Taxonomy" id="4577"/>
    <lineage>
        <taxon>Eukaryota</taxon>
        <taxon>Viridiplantae</taxon>
        <taxon>Streptophyta</taxon>
        <taxon>Embryophyta</taxon>
        <taxon>Tracheophyta</taxon>
        <taxon>Spermatophyta</taxon>
        <taxon>Magnoliopsida</taxon>
        <taxon>Liliopsida</taxon>
        <taxon>Poales</taxon>
        <taxon>Poaceae</taxon>
        <taxon>PACMAD clade</taxon>
        <taxon>Panicoideae</taxon>
        <taxon>Andropogonodae</taxon>
        <taxon>Andropogoneae</taxon>
        <taxon>Tripsacinae</taxon>
        <taxon>Zea</taxon>
    </lineage>
</organism>
<evidence type="ECO:0000313" key="1">
    <source>
        <dbReference type="EMBL" id="ACG25533.1"/>
    </source>
</evidence>
<name>B6SL00_MAIZE</name>
<sequence>MPWPALMSTSMRREVTSHLKIILVPGISSPRLRTGTAG</sequence>
<proteinExistence type="evidence at transcript level"/>
<reference evidence="1" key="1">
    <citation type="journal article" date="2009" name="Plant Mol. Biol.">
        <title>Insights into corn genes derived from large-scale cDNA sequencing.</title>
        <authorList>
            <person name="Alexandrov N.N."/>
            <person name="Brover V.V."/>
            <person name="Freidin S."/>
            <person name="Troukhan M.E."/>
            <person name="Tatarinova T.V."/>
            <person name="Zhang H."/>
            <person name="Swaller T.J."/>
            <person name="Lu Y.P."/>
            <person name="Bouck J."/>
            <person name="Flavell R.B."/>
            <person name="Feldmann K.A."/>
        </authorList>
    </citation>
    <scope>NUCLEOTIDE SEQUENCE</scope>
</reference>
<dbReference type="AlphaFoldDB" id="B6SL00"/>
<dbReference type="EMBL" id="EU953415">
    <property type="protein sequence ID" value="ACG25533.1"/>
    <property type="molecule type" value="mRNA"/>
</dbReference>
<accession>B6SL00</accession>